<comment type="caution">
    <text evidence="1">The sequence shown here is derived from an EMBL/GenBank/DDBJ whole genome shotgun (WGS) entry which is preliminary data.</text>
</comment>
<name>A0A559JDF7_9BACL</name>
<dbReference type="Proteomes" id="UP000317036">
    <property type="component" value="Unassembled WGS sequence"/>
</dbReference>
<keyword evidence="2" id="KW-1185">Reference proteome</keyword>
<evidence type="ECO:0000313" key="1">
    <source>
        <dbReference type="EMBL" id="TVX97905.1"/>
    </source>
</evidence>
<gene>
    <name evidence="1" type="ORF">FPZ49_34790</name>
</gene>
<evidence type="ECO:0000313" key="2">
    <source>
        <dbReference type="Proteomes" id="UP000317036"/>
    </source>
</evidence>
<dbReference type="EMBL" id="VNJI01000098">
    <property type="protein sequence ID" value="TVX97905.1"/>
    <property type="molecule type" value="Genomic_DNA"/>
</dbReference>
<reference evidence="1 2" key="1">
    <citation type="submission" date="2019-07" db="EMBL/GenBank/DDBJ databases">
        <authorList>
            <person name="Kim J."/>
        </authorList>
    </citation>
    <scope>NUCLEOTIDE SEQUENCE [LARGE SCALE GENOMIC DNA]</scope>
    <source>
        <strain evidence="1 2">JC52</strain>
    </source>
</reference>
<accession>A0A559JDF7</accession>
<dbReference type="RefSeq" id="WP_144855242.1">
    <property type="nucleotide sequence ID" value="NZ_VNJI01000098.1"/>
</dbReference>
<organism evidence="1 2">
    <name type="scientific">Paenibacillus cremeus</name>
    <dbReference type="NCBI Taxonomy" id="2163881"/>
    <lineage>
        <taxon>Bacteria</taxon>
        <taxon>Bacillati</taxon>
        <taxon>Bacillota</taxon>
        <taxon>Bacilli</taxon>
        <taxon>Bacillales</taxon>
        <taxon>Paenibacillaceae</taxon>
        <taxon>Paenibacillus</taxon>
    </lineage>
</organism>
<proteinExistence type="predicted"/>
<sequence>MVELIQRYVKAKRGTDVTVKALRAYPYHQIIGWWWDAQAYFMQGKMYYELPPTDGYVNAKTVYLRIKKGEYMQYMCWDGNWLIVGELLETTFKD</sequence>
<protein>
    <submittedName>
        <fullName evidence="1">Uncharacterized protein</fullName>
    </submittedName>
</protein>
<dbReference type="AlphaFoldDB" id="A0A559JDF7"/>